<gene>
    <name evidence="2" type="ORF">An02g08240</name>
</gene>
<dbReference type="RefSeq" id="XP_059600038.1">
    <property type="nucleotide sequence ID" value="XM_059746443.1"/>
</dbReference>
<dbReference type="GeneID" id="84590392"/>
<sequence>MVGLLLLAGRGSSGQEGALSPACGAGESCTGGGESHEAASCDNDICVYYSVLTLKIKRQSGTITVPPMLTSSPRSDSFIRARQPSLDLEHDLLSTRGQRLGGLIRRRSLSVQSADNPYDSERLEDSIQDRGDRPVAFERARRLIGESRPIYRWYAISPRFTA</sequence>
<feature type="region of interest" description="Disordered" evidence="1">
    <location>
        <begin position="11"/>
        <end position="37"/>
    </location>
</feature>
<dbReference type="KEGG" id="ang:An02g08240"/>
<accession>A0AAJ8BM61</accession>
<reference evidence="2" key="1">
    <citation type="submission" date="2025-02" db="EMBL/GenBank/DDBJ databases">
        <authorList>
            <consortium name="NCBI Genome Project"/>
        </authorList>
    </citation>
    <scope>NUCLEOTIDE SEQUENCE</scope>
</reference>
<evidence type="ECO:0008006" key="3">
    <source>
        <dbReference type="Google" id="ProtNLM"/>
    </source>
</evidence>
<reference evidence="2" key="2">
    <citation type="submission" date="2025-08" db="UniProtKB">
        <authorList>
            <consortium name="RefSeq"/>
        </authorList>
    </citation>
    <scope>IDENTIFICATION</scope>
</reference>
<dbReference type="AlphaFoldDB" id="A0AAJ8BM61"/>
<proteinExistence type="predicted"/>
<evidence type="ECO:0000256" key="1">
    <source>
        <dbReference type="SAM" id="MobiDB-lite"/>
    </source>
</evidence>
<name>A0AAJ8BM61_ASPNG</name>
<protein>
    <recommendedName>
        <fullName evidence="3">Secreted protein</fullName>
    </recommendedName>
</protein>
<dbReference type="VEuPathDB" id="FungiDB:An02g08240"/>
<organism evidence="2">
    <name type="scientific">Aspergillus niger</name>
    <dbReference type="NCBI Taxonomy" id="5061"/>
    <lineage>
        <taxon>Eukaryota</taxon>
        <taxon>Fungi</taxon>
        <taxon>Dikarya</taxon>
        <taxon>Ascomycota</taxon>
        <taxon>Pezizomycotina</taxon>
        <taxon>Eurotiomycetes</taxon>
        <taxon>Eurotiomycetidae</taxon>
        <taxon>Eurotiales</taxon>
        <taxon>Aspergillaceae</taxon>
        <taxon>Aspergillus</taxon>
        <taxon>Aspergillus subgen. Circumdati</taxon>
    </lineage>
</organism>
<evidence type="ECO:0000313" key="2">
    <source>
        <dbReference type="RefSeq" id="XP_059600038.1"/>
    </source>
</evidence>